<evidence type="ECO:0000313" key="6">
    <source>
        <dbReference type="Proteomes" id="UP000046680"/>
    </source>
</evidence>
<evidence type="ECO:0000313" key="7">
    <source>
        <dbReference type="Proteomes" id="UP000048289"/>
    </source>
</evidence>
<dbReference type="EMBL" id="CGCX01000687">
    <property type="protein sequence ID" value="CFR81719.1"/>
    <property type="molecule type" value="Genomic_DNA"/>
</dbReference>
<protein>
    <submittedName>
        <fullName evidence="1">Uncharacterized protein</fullName>
    </submittedName>
</protein>
<dbReference type="EMBL" id="CFOE01000237">
    <property type="protein sequence ID" value="CFE39634.1"/>
    <property type="molecule type" value="Genomic_DNA"/>
</dbReference>
<name>A0A654T978_MYCTX</name>
<evidence type="ECO:0000313" key="5">
    <source>
        <dbReference type="Proteomes" id="UP000039021"/>
    </source>
</evidence>
<dbReference type="Proteomes" id="UP000046680">
    <property type="component" value="Unassembled WGS sequence"/>
</dbReference>
<gene>
    <name evidence="2" type="ORF">ERS007657_01969</name>
    <name evidence="1" type="ORF">ERS007681_02018</name>
    <name evidence="4" type="ORF">ERS007739_04261</name>
    <name evidence="3" type="ORF">ERS027659_04412</name>
</gene>
<dbReference type="AlphaFoldDB" id="A0A654T978"/>
<organism evidence="1 7">
    <name type="scientific">Mycobacterium tuberculosis</name>
    <dbReference type="NCBI Taxonomy" id="1773"/>
    <lineage>
        <taxon>Bacteria</taxon>
        <taxon>Bacillati</taxon>
        <taxon>Actinomycetota</taxon>
        <taxon>Actinomycetes</taxon>
        <taxon>Mycobacteriales</taxon>
        <taxon>Mycobacteriaceae</taxon>
        <taxon>Mycobacterium</taxon>
        <taxon>Mycobacterium tuberculosis complex</taxon>
    </lineage>
</organism>
<dbReference type="Proteomes" id="UP000050164">
    <property type="component" value="Unassembled WGS sequence"/>
</dbReference>
<dbReference type="EMBL" id="CNFT01001585">
    <property type="protein sequence ID" value="CKT44001.1"/>
    <property type="molecule type" value="Genomic_DNA"/>
</dbReference>
<accession>A0A654T978</accession>
<proteinExistence type="predicted"/>
<evidence type="ECO:0000313" key="2">
    <source>
        <dbReference type="EMBL" id="CFR81719.1"/>
    </source>
</evidence>
<sequence>MGTTNNAGRSLPVLASSLRPTTSTACAWSMPEIKTFWPLMIQSLPSRRAVVVILCELEPASGSVMANAMVNEPSAMPGNQRFF</sequence>
<dbReference type="Proteomes" id="UP000048289">
    <property type="component" value="Unassembled WGS sequence"/>
</dbReference>
<reference evidence="4" key="2">
    <citation type="submission" date="2015-03" db="EMBL/GenBank/DDBJ databases">
        <authorList>
            <consortium name="Pathogen Informatics"/>
            <person name="Murphy D."/>
        </authorList>
    </citation>
    <scope>NUCLEOTIDE SEQUENCE</scope>
    <source>
        <strain evidence="4">N09902308</strain>
    </source>
</reference>
<evidence type="ECO:0000313" key="8">
    <source>
        <dbReference type="Proteomes" id="UP000050164"/>
    </source>
</evidence>
<evidence type="ECO:0000313" key="1">
    <source>
        <dbReference type="EMBL" id="CFE39634.1"/>
    </source>
</evidence>
<reference evidence="5 6" key="1">
    <citation type="submission" date="2015-03" db="EMBL/GenBank/DDBJ databases">
        <authorList>
            <consortium name="Pathogen Informatics"/>
        </authorList>
    </citation>
    <scope>NUCLEOTIDE SEQUENCE [LARGE SCALE GENOMIC DNA]</scope>
    <source>
        <strain evidence="3 8">Bir 185</strain>
        <strain evidence="2 6">C09601061</strain>
        <strain evidence="1 7">G09901357</strain>
        <strain evidence="5">N09902308</strain>
    </source>
</reference>
<evidence type="ECO:0000313" key="4">
    <source>
        <dbReference type="EMBL" id="COZ93350.1"/>
    </source>
</evidence>
<evidence type="ECO:0000313" key="3">
    <source>
        <dbReference type="EMBL" id="CKT44001.1"/>
    </source>
</evidence>
<dbReference type="EMBL" id="CSBK01002539">
    <property type="protein sequence ID" value="COZ93350.1"/>
    <property type="molecule type" value="Genomic_DNA"/>
</dbReference>
<dbReference type="Proteomes" id="UP000039021">
    <property type="component" value="Unassembled WGS sequence"/>
</dbReference>